<proteinExistence type="predicted"/>
<comment type="caution">
    <text evidence="1">The sequence shown here is derived from an EMBL/GenBank/DDBJ whole genome shotgun (WGS) entry which is preliminary data.</text>
</comment>
<sequence>MAILPGSDFDAGVEGMVTCERVPPKREARPEFHVETEVPSLHTNYSLAKLFIHCSSDEAVDRVRVGKEGA</sequence>
<organism evidence="1">
    <name type="scientific">Ooceraea biroi</name>
    <name type="common">Clonal raider ant</name>
    <name type="synonym">Cerapachys biroi</name>
    <dbReference type="NCBI Taxonomy" id="2015173"/>
    <lineage>
        <taxon>Eukaryota</taxon>
        <taxon>Metazoa</taxon>
        <taxon>Ecdysozoa</taxon>
        <taxon>Arthropoda</taxon>
        <taxon>Hexapoda</taxon>
        <taxon>Insecta</taxon>
        <taxon>Pterygota</taxon>
        <taxon>Neoptera</taxon>
        <taxon>Endopterygota</taxon>
        <taxon>Hymenoptera</taxon>
        <taxon>Apocrita</taxon>
        <taxon>Aculeata</taxon>
        <taxon>Formicoidea</taxon>
        <taxon>Formicidae</taxon>
        <taxon>Dorylinae</taxon>
        <taxon>Ooceraea</taxon>
    </lineage>
</organism>
<reference evidence="1" key="2">
    <citation type="submission" date="2018-07" db="EMBL/GenBank/DDBJ databases">
        <authorList>
            <person name="Mckenzie S.K."/>
            <person name="Kronauer D.J.C."/>
        </authorList>
    </citation>
    <scope>NUCLEOTIDE SEQUENCE</scope>
    <source>
        <strain evidence="1">Clonal line C1</strain>
    </source>
</reference>
<name>A0A3L8D699_OOCBI</name>
<gene>
    <name evidence="1" type="ORF">DMN91_011755</name>
</gene>
<reference evidence="1" key="1">
    <citation type="journal article" date="2018" name="Genome Res.">
        <title>The genomic architecture and molecular evolution of ant odorant receptors.</title>
        <authorList>
            <person name="McKenzie S.K."/>
            <person name="Kronauer D.J.C."/>
        </authorList>
    </citation>
    <scope>NUCLEOTIDE SEQUENCE [LARGE SCALE GENOMIC DNA]</scope>
    <source>
        <strain evidence="1">Clonal line C1</strain>
    </source>
</reference>
<dbReference type="Proteomes" id="UP000279307">
    <property type="component" value="Chromosome 12"/>
</dbReference>
<evidence type="ECO:0000313" key="1">
    <source>
        <dbReference type="EMBL" id="RLU15997.1"/>
    </source>
</evidence>
<protein>
    <submittedName>
        <fullName evidence="1">Uncharacterized protein</fullName>
    </submittedName>
</protein>
<dbReference type="EMBL" id="QOIP01000012">
    <property type="protein sequence ID" value="RLU15997.1"/>
    <property type="molecule type" value="Genomic_DNA"/>
</dbReference>
<accession>A0A3L8D699</accession>
<dbReference type="AlphaFoldDB" id="A0A3L8D699"/>